<keyword evidence="3" id="KW-1185">Reference proteome</keyword>
<gene>
    <name evidence="2" type="ORF">L861_23110</name>
</gene>
<accession>S2LEM6</accession>
<dbReference type="Proteomes" id="UP000014463">
    <property type="component" value="Unassembled WGS sequence"/>
</dbReference>
<dbReference type="InterPro" id="IPR012337">
    <property type="entry name" value="RNaseH-like_sf"/>
</dbReference>
<dbReference type="PATRIC" id="fig|1121939.11.peg.1626"/>
<evidence type="ECO:0000313" key="3">
    <source>
        <dbReference type="Proteomes" id="UP000014463"/>
    </source>
</evidence>
<proteinExistence type="predicted"/>
<dbReference type="PANTHER" id="PTHR35004">
    <property type="entry name" value="TRANSPOSASE RV3428C-RELATED"/>
    <property type="match status" value="1"/>
</dbReference>
<dbReference type="GO" id="GO:0015074">
    <property type="term" value="P:DNA integration"/>
    <property type="evidence" value="ECO:0007669"/>
    <property type="project" value="InterPro"/>
</dbReference>
<dbReference type="NCBIfam" id="NF033577">
    <property type="entry name" value="transpos_IS481"/>
    <property type="match status" value="1"/>
</dbReference>
<organism evidence="2 3">
    <name type="scientific">Litchfieldella anticariensis (strain DSM 16096 / CECT 5854 / CIP 108499 / LMG 22089 / FP35)</name>
    <name type="common">Halomonas anticariensis</name>
    <dbReference type="NCBI Taxonomy" id="1121939"/>
    <lineage>
        <taxon>Bacteria</taxon>
        <taxon>Pseudomonadati</taxon>
        <taxon>Pseudomonadota</taxon>
        <taxon>Gammaproteobacteria</taxon>
        <taxon>Oceanospirillales</taxon>
        <taxon>Halomonadaceae</taxon>
        <taxon>Litchfieldella</taxon>
    </lineage>
</organism>
<dbReference type="Pfam" id="PF00665">
    <property type="entry name" value="rve"/>
    <property type="match status" value="1"/>
</dbReference>
<dbReference type="GO" id="GO:0003676">
    <property type="term" value="F:nucleic acid binding"/>
    <property type="evidence" value="ECO:0007669"/>
    <property type="project" value="InterPro"/>
</dbReference>
<dbReference type="eggNOG" id="COG2801">
    <property type="taxonomic scope" value="Bacteria"/>
</dbReference>
<name>S2LEM6_LITA3</name>
<comment type="caution">
    <text evidence="2">The sequence shown here is derived from an EMBL/GenBank/DDBJ whole genome shotgun (WGS) entry which is preliminary data.</text>
</comment>
<dbReference type="RefSeq" id="WP_016416125.1">
    <property type="nucleotide sequence ID" value="NZ_KE332388.1"/>
</dbReference>
<dbReference type="InterPro" id="IPR036397">
    <property type="entry name" value="RNaseH_sf"/>
</dbReference>
<dbReference type="InterPro" id="IPR001584">
    <property type="entry name" value="Integrase_cat-core"/>
</dbReference>
<feature type="domain" description="Integrase catalytic" evidence="1">
    <location>
        <begin position="130"/>
        <end position="310"/>
    </location>
</feature>
<evidence type="ECO:0000259" key="1">
    <source>
        <dbReference type="PROSITE" id="PS50994"/>
    </source>
</evidence>
<dbReference type="STRING" id="1121939.L861_23110"/>
<sequence>MDIKLHKQATTTPKIRAEIQAAPASISDSELARQYGVSDSTIRRWRYRDDVHDRSHTRHKLLATLTTEQEAVLIAAREFLRLGLDDLLVVAREFLAPQLSRSALHRMLKRREVPTLAELARRDTEDGEAPKHKPFRDYEPGFVHIDIKYLPQMPDERQKRYLYVAIDRATRWVYLEVRSSQSAQDARSFMKHVVEKAPFKVQKVLTDNGKSFTDRFTRAGERTPSGHHPFDQECQQHGIQHRLIKPGRPQTNGMVERFNGRISNVLTTRRYASGEDLEQTLKRYCWLYNHHIPQKALHHQPPIAAMKDWQTKRPELFHKRVINHPGPDNYSE</sequence>
<dbReference type="SUPFAM" id="SSF53098">
    <property type="entry name" value="Ribonuclease H-like"/>
    <property type="match status" value="1"/>
</dbReference>
<dbReference type="OrthoDB" id="9803878at2"/>
<evidence type="ECO:0000313" key="2">
    <source>
        <dbReference type="EMBL" id="EPC03201.1"/>
    </source>
</evidence>
<dbReference type="Gene3D" id="3.30.420.10">
    <property type="entry name" value="Ribonuclease H-like superfamily/Ribonuclease H"/>
    <property type="match status" value="1"/>
</dbReference>
<dbReference type="PANTHER" id="PTHR35004:SF6">
    <property type="entry name" value="TRANSPOSASE"/>
    <property type="match status" value="1"/>
</dbReference>
<dbReference type="AlphaFoldDB" id="S2LEM6"/>
<reference evidence="2 3" key="1">
    <citation type="journal article" date="2013" name="Genome Announc.">
        <title>Draft genome sequence of the moderately halophilic gammaproteobacterium Halomonas anticariensis FP35.</title>
        <authorList>
            <person name="Tahrioui A."/>
            <person name="Quesada E."/>
            <person name="Llamas I."/>
        </authorList>
    </citation>
    <scope>NUCLEOTIDE SEQUENCE [LARGE SCALE GENOMIC DNA]</scope>
    <source>
        <strain evidence="3">DSM 16096 / CECT 5854 / LMG 22089 / FP35</strain>
    </source>
</reference>
<dbReference type="InterPro" id="IPR047656">
    <property type="entry name" value="IS481-like_transpos"/>
</dbReference>
<dbReference type="EMBL" id="ASTJ01000022">
    <property type="protein sequence ID" value="EPC03201.1"/>
    <property type="molecule type" value="Genomic_DNA"/>
</dbReference>
<protein>
    <recommendedName>
        <fullName evidence="1">Integrase catalytic domain-containing protein</fullName>
    </recommendedName>
</protein>
<dbReference type="PROSITE" id="PS50994">
    <property type="entry name" value="INTEGRASE"/>
    <property type="match status" value="1"/>
</dbReference>